<keyword evidence="1" id="KW-0614">Plasmid</keyword>
<dbReference type="AlphaFoldDB" id="A0A2L1KGD3"/>
<evidence type="ECO:0000313" key="1">
    <source>
        <dbReference type="EMBL" id="AVE21402.1"/>
    </source>
</evidence>
<organism evidence="1">
    <name type="scientific">Pseudomonas aeruginosa</name>
    <dbReference type="NCBI Taxonomy" id="287"/>
    <lineage>
        <taxon>Bacteria</taxon>
        <taxon>Pseudomonadati</taxon>
        <taxon>Pseudomonadota</taxon>
        <taxon>Gammaproteobacteria</taxon>
        <taxon>Pseudomonadales</taxon>
        <taxon>Pseudomonadaceae</taxon>
        <taxon>Pseudomonas</taxon>
    </lineage>
</organism>
<name>A0A2L1KGD3_PSEAI</name>
<geneLocation type="plasmid" evidence="1">
    <name>pA681-IMP</name>
</geneLocation>
<sequence>MLDLRHCVSRIISLKKEESSRKRKGKGECIFHVVVLNVN</sequence>
<proteinExistence type="predicted"/>
<reference evidence="1" key="1">
    <citation type="submission" date="2017-06" db="EMBL/GenBank/DDBJ databases">
        <title>Complete sequence of pA681-IMP from clinical Pseudomonas aeruginosa.</title>
        <authorList>
            <person name="Yuan M."/>
            <person name="Feng J.2nd."/>
            <person name="Zhan Z.3rd."/>
            <person name="Jiang X.4th."/>
            <person name="Zhang D.5th."/>
            <person name="Chen X.6th."/>
            <person name="Zhao X."/>
            <person name="Che J."/>
            <person name="Lu J."/>
            <person name="Xu J."/>
            <person name="Li J."/>
            <person name="Zhou D."/>
        </authorList>
    </citation>
    <scope>NUCLEOTIDE SEQUENCE</scope>
    <source>
        <plasmid evidence="1">pA681-IMP</plasmid>
    </source>
</reference>
<accession>A0A2L1KGD3</accession>
<protein>
    <submittedName>
        <fullName evidence="1">Uncharacterized protein</fullName>
    </submittedName>
</protein>
<dbReference type="EMBL" id="MF344570">
    <property type="protein sequence ID" value="AVE21402.1"/>
    <property type="molecule type" value="Genomic_DNA"/>
</dbReference>